<feature type="non-terminal residue" evidence="2">
    <location>
        <position position="181"/>
    </location>
</feature>
<gene>
    <name evidence="2" type="ORF">CAUPRSCDRAFT_13102</name>
</gene>
<sequence>MVLHSWLRGKIPYCHLPPRAKDAEGKEIDEDAVQTNNDVSAVRAKIESALMPRISQNLAKIQRNADTVEPLEKDTAAAFTAGDDGSDHEDDATAVGDAADEPAKEFDTASELSNADELTSPEKPTASKKKAAKKPLTDAEAEKAAATVDPEDWDAIYASVTGQTVTGPAPVAEGEDAETAA</sequence>
<evidence type="ECO:0000256" key="1">
    <source>
        <dbReference type="SAM" id="MobiDB-lite"/>
    </source>
</evidence>
<protein>
    <submittedName>
        <fullName evidence="2">Uncharacterized protein</fullName>
    </submittedName>
</protein>
<name>A0A4P9WSI8_9FUNG</name>
<dbReference type="Proteomes" id="UP000268535">
    <property type="component" value="Unassembled WGS sequence"/>
</dbReference>
<accession>A0A4P9WSI8</accession>
<evidence type="ECO:0000313" key="2">
    <source>
        <dbReference type="EMBL" id="RKO95163.1"/>
    </source>
</evidence>
<organism evidence="2 3">
    <name type="scientific">Caulochytrium protostelioides</name>
    <dbReference type="NCBI Taxonomy" id="1555241"/>
    <lineage>
        <taxon>Eukaryota</taxon>
        <taxon>Fungi</taxon>
        <taxon>Fungi incertae sedis</taxon>
        <taxon>Chytridiomycota</taxon>
        <taxon>Chytridiomycota incertae sedis</taxon>
        <taxon>Chytridiomycetes</taxon>
        <taxon>Caulochytriales</taxon>
        <taxon>Caulochytriaceae</taxon>
        <taxon>Caulochytrium</taxon>
    </lineage>
</organism>
<dbReference type="EMBL" id="ML012762">
    <property type="protein sequence ID" value="RKO95163.1"/>
    <property type="molecule type" value="Genomic_DNA"/>
</dbReference>
<feature type="region of interest" description="Disordered" evidence="1">
    <location>
        <begin position="74"/>
        <end position="181"/>
    </location>
</feature>
<evidence type="ECO:0000313" key="3">
    <source>
        <dbReference type="Proteomes" id="UP000268535"/>
    </source>
</evidence>
<reference evidence="3" key="1">
    <citation type="journal article" date="2018" name="Nat. Microbiol.">
        <title>Leveraging single-cell genomics to expand the fungal tree of life.</title>
        <authorList>
            <person name="Ahrendt S.R."/>
            <person name="Quandt C.A."/>
            <person name="Ciobanu D."/>
            <person name="Clum A."/>
            <person name="Salamov A."/>
            <person name="Andreopoulos B."/>
            <person name="Cheng J.F."/>
            <person name="Woyke T."/>
            <person name="Pelin A."/>
            <person name="Henrissat B."/>
            <person name="Reynolds N.K."/>
            <person name="Benny G.L."/>
            <person name="Smith M.E."/>
            <person name="James T.Y."/>
            <person name="Grigoriev I.V."/>
        </authorList>
    </citation>
    <scope>NUCLEOTIDE SEQUENCE [LARGE SCALE GENOMIC DNA]</scope>
    <source>
        <strain evidence="3">ATCC 52028</strain>
    </source>
</reference>
<dbReference type="AlphaFoldDB" id="A0A4P9WSI8"/>
<proteinExistence type="predicted"/>